<dbReference type="Gene3D" id="1.10.1530.10">
    <property type="match status" value="1"/>
</dbReference>
<evidence type="ECO:0000313" key="3">
    <source>
        <dbReference type="Proteomes" id="UP000480178"/>
    </source>
</evidence>
<reference evidence="2 3" key="1">
    <citation type="submission" date="2020-01" db="EMBL/GenBank/DDBJ databases">
        <authorList>
            <person name="Kim M.K."/>
        </authorList>
    </citation>
    <scope>NUCLEOTIDE SEQUENCE [LARGE SCALE GENOMIC DNA]</scope>
    <source>
        <strain evidence="2 3">172606-1</strain>
    </source>
</reference>
<keyword evidence="3" id="KW-1185">Reference proteome</keyword>
<dbReference type="InterPro" id="IPR003767">
    <property type="entry name" value="Malate/L-lactate_DH-like"/>
</dbReference>
<dbReference type="KEGG" id="rhoz:GXP67_33145"/>
<dbReference type="InterPro" id="IPR036111">
    <property type="entry name" value="Mal/L-sulfo/L-lacto_DH-like_sf"/>
</dbReference>
<organism evidence="2 3">
    <name type="scientific">Rhodocytophaga rosea</name>
    <dbReference type="NCBI Taxonomy" id="2704465"/>
    <lineage>
        <taxon>Bacteria</taxon>
        <taxon>Pseudomonadati</taxon>
        <taxon>Bacteroidota</taxon>
        <taxon>Cytophagia</taxon>
        <taxon>Cytophagales</taxon>
        <taxon>Rhodocytophagaceae</taxon>
        <taxon>Rhodocytophaga</taxon>
    </lineage>
</organism>
<dbReference type="Proteomes" id="UP000480178">
    <property type="component" value="Chromosome"/>
</dbReference>
<dbReference type="InterPro" id="IPR043143">
    <property type="entry name" value="Mal/L-sulf/L-lact_DH-like_NADP"/>
</dbReference>
<dbReference type="SUPFAM" id="SSF89733">
    <property type="entry name" value="L-sulfolactate dehydrogenase-like"/>
    <property type="match status" value="1"/>
</dbReference>
<dbReference type="Pfam" id="PF02615">
    <property type="entry name" value="Ldh_2"/>
    <property type="match status" value="1"/>
</dbReference>
<dbReference type="InterPro" id="IPR043144">
    <property type="entry name" value="Mal/L-sulf/L-lact_DH-like_ah"/>
</dbReference>
<dbReference type="EMBL" id="CP048222">
    <property type="protein sequence ID" value="QHT71157.1"/>
    <property type="molecule type" value="Genomic_DNA"/>
</dbReference>
<protein>
    <submittedName>
        <fullName evidence="2">3-dehydro-L-gulonate 2-dehydrogenase</fullName>
        <ecNumber evidence="2">1.1.1.130</ecNumber>
    </submittedName>
</protein>
<proteinExistence type="predicted"/>
<name>A0A6C0GTD5_9BACT</name>
<dbReference type="RefSeq" id="WP_162447099.1">
    <property type="nucleotide sequence ID" value="NZ_CP048222.1"/>
</dbReference>
<sequence length="334" mass="37368">MRIPFEQIHSTLSAILAKIGFSPDRASLCARLFSETTLDGVYSHGLNRFPLFIDYIQKGYIDIDATPEKIHTFGSWEQWEGNLGAGNLNAYQCMDRAIELAKSSGMSCVAIRNTNHWMRAGTYGWQAAEKNCIAICFTNTIPNMPPWGGKDNRIGNNPLVMAVPRPDGSHIVLDTAMSMYSYGKMEVYKRQNRMLPYEGGFTRTGELTKDPKEILASKRPLPIGYWKGSGLSILLDMLAALLSQGNAVADIGKKEAEYALSQVFICFDASRIETPFVQQITQELSDYLKSAALLEDSDGIYYPGERTLLTRKENQERGIPVDESIWEQVLAMPR</sequence>
<gene>
    <name evidence="2" type="primary">yiaK</name>
    <name evidence="2" type="ORF">GXP67_33145</name>
</gene>
<dbReference type="Gene3D" id="3.30.1370.60">
    <property type="entry name" value="Hypothetical oxidoreductase yiak, domain 2"/>
    <property type="match status" value="1"/>
</dbReference>
<dbReference type="PANTHER" id="PTHR11091">
    <property type="entry name" value="OXIDOREDUCTASE-RELATED"/>
    <property type="match status" value="1"/>
</dbReference>
<evidence type="ECO:0000313" key="2">
    <source>
        <dbReference type="EMBL" id="QHT71157.1"/>
    </source>
</evidence>
<dbReference type="GO" id="GO:0047559">
    <property type="term" value="F:3-dehydro-L-gulonate 2-dehydrogenase activity"/>
    <property type="evidence" value="ECO:0007669"/>
    <property type="project" value="UniProtKB-EC"/>
</dbReference>
<dbReference type="EC" id="1.1.1.130" evidence="2"/>
<accession>A0A6C0GTD5</accession>
<dbReference type="AlphaFoldDB" id="A0A6C0GTD5"/>
<dbReference type="NCBIfam" id="NF009750">
    <property type="entry name" value="PRK13260.1"/>
    <property type="match status" value="1"/>
</dbReference>
<evidence type="ECO:0000256" key="1">
    <source>
        <dbReference type="ARBA" id="ARBA00023002"/>
    </source>
</evidence>
<dbReference type="PANTHER" id="PTHR11091:SF3">
    <property type="entry name" value="2,3-DIKETO-L-GULONATE REDUCTASE"/>
    <property type="match status" value="1"/>
</dbReference>
<keyword evidence="1 2" id="KW-0560">Oxidoreductase</keyword>